<name>A0A6A4FN90_9STRA</name>
<sequence length="118" mass="13685">MTKQEAIATAEAIGNCKAASEKLGVPRRTLRDWLDNKENIDEFSLAQTSKTLKGQRAKSIMPFAHDMVTFMKDVRREEEVLWLKRVQPRWLRPYLTNKKSPESELSALMRLLQRLAAR</sequence>
<dbReference type="Proteomes" id="UP000434957">
    <property type="component" value="Unassembled WGS sequence"/>
</dbReference>
<reference evidence="2 3" key="1">
    <citation type="submission" date="2018-08" db="EMBL/GenBank/DDBJ databases">
        <title>Genomic investigation of the strawberry pathogen Phytophthora fragariae indicates pathogenicity is determined by transcriptional variation in three key races.</title>
        <authorList>
            <person name="Adams T.M."/>
            <person name="Armitage A.D."/>
            <person name="Sobczyk M.K."/>
            <person name="Bates H.J."/>
            <person name="Dunwell J.M."/>
            <person name="Nellist C.F."/>
            <person name="Harrison R.J."/>
        </authorList>
    </citation>
    <scope>NUCLEOTIDE SEQUENCE [LARGE SCALE GENOMIC DNA]</scope>
    <source>
        <strain evidence="1 4">SCRP324</strain>
        <strain evidence="2 3">SCRP333</strain>
    </source>
</reference>
<dbReference type="Proteomes" id="UP000435112">
    <property type="component" value="Unassembled WGS sequence"/>
</dbReference>
<dbReference type="EMBL" id="QXFT01000375">
    <property type="protein sequence ID" value="KAE9345738.1"/>
    <property type="molecule type" value="Genomic_DNA"/>
</dbReference>
<evidence type="ECO:0000313" key="2">
    <source>
        <dbReference type="EMBL" id="KAE9345738.1"/>
    </source>
</evidence>
<proteinExistence type="predicted"/>
<comment type="caution">
    <text evidence="2">The sequence shown here is derived from an EMBL/GenBank/DDBJ whole genome shotgun (WGS) entry which is preliminary data.</text>
</comment>
<evidence type="ECO:0008006" key="5">
    <source>
        <dbReference type="Google" id="ProtNLM"/>
    </source>
</evidence>
<dbReference type="OrthoDB" id="10261408at2759"/>
<dbReference type="AlphaFoldDB" id="A0A6A4FN90"/>
<evidence type="ECO:0000313" key="3">
    <source>
        <dbReference type="Proteomes" id="UP000434957"/>
    </source>
</evidence>
<keyword evidence="3" id="KW-1185">Reference proteome</keyword>
<dbReference type="EMBL" id="QXFU01000369">
    <property type="protein sequence ID" value="KAE9035325.1"/>
    <property type="molecule type" value="Genomic_DNA"/>
</dbReference>
<gene>
    <name evidence="1" type="ORF">PR002_g7644</name>
    <name evidence="2" type="ORF">PR003_g7797</name>
</gene>
<organism evidence="2 3">
    <name type="scientific">Phytophthora rubi</name>
    <dbReference type="NCBI Taxonomy" id="129364"/>
    <lineage>
        <taxon>Eukaryota</taxon>
        <taxon>Sar</taxon>
        <taxon>Stramenopiles</taxon>
        <taxon>Oomycota</taxon>
        <taxon>Peronosporomycetes</taxon>
        <taxon>Peronosporales</taxon>
        <taxon>Peronosporaceae</taxon>
        <taxon>Phytophthora</taxon>
    </lineage>
</organism>
<evidence type="ECO:0000313" key="4">
    <source>
        <dbReference type="Proteomes" id="UP000435112"/>
    </source>
</evidence>
<accession>A0A6A4FN90</accession>
<protein>
    <recommendedName>
        <fullName evidence="5">HTH psq-type domain-containing protein</fullName>
    </recommendedName>
</protein>
<evidence type="ECO:0000313" key="1">
    <source>
        <dbReference type="EMBL" id="KAE9035325.1"/>
    </source>
</evidence>